<feature type="compositionally biased region" description="Low complexity" evidence="1">
    <location>
        <begin position="383"/>
        <end position="392"/>
    </location>
</feature>
<feature type="region of interest" description="Disordered" evidence="1">
    <location>
        <begin position="373"/>
        <end position="393"/>
    </location>
</feature>
<organism evidence="2 3">
    <name type="scientific">Setaria digitata</name>
    <dbReference type="NCBI Taxonomy" id="48799"/>
    <lineage>
        <taxon>Eukaryota</taxon>
        <taxon>Metazoa</taxon>
        <taxon>Ecdysozoa</taxon>
        <taxon>Nematoda</taxon>
        <taxon>Chromadorea</taxon>
        <taxon>Rhabditida</taxon>
        <taxon>Spirurina</taxon>
        <taxon>Spiruromorpha</taxon>
        <taxon>Filarioidea</taxon>
        <taxon>Setariidae</taxon>
        <taxon>Setaria</taxon>
    </lineage>
</organism>
<feature type="region of interest" description="Disordered" evidence="1">
    <location>
        <begin position="1"/>
        <end position="25"/>
    </location>
</feature>
<evidence type="ECO:0000313" key="2">
    <source>
        <dbReference type="Proteomes" id="UP000887581"/>
    </source>
</evidence>
<evidence type="ECO:0000313" key="3">
    <source>
        <dbReference type="WBParaSite" id="sdigi.contig507.g8739.t1"/>
    </source>
</evidence>
<proteinExistence type="predicted"/>
<dbReference type="WBParaSite" id="sdigi.contig507.g8739.t1">
    <property type="protein sequence ID" value="sdigi.contig507.g8739.t1"/>
    <property type="gene ID" value="sdigi.contig507.g8739"/>
</dbReference>
<dbReference type="Proteomes" id="UP000887581">
    <property type="component" value="Unplaced"/>
</dbReference>
<sequence length="517" mass="58067">MAADDDVISGESENQPSNDAILSTNKNAEVDGIISDDTPEFGCRRNITKKEQKVVNLRLKQRTSMQFRKSIYRTRSKAQVGKFEITYDPPPISLKPILLNTTQKTVRHITMRAKGWDKHKRVHFHSTPNIYDITPRSGKIPGIIKMPDSPPITKKSATLEVVCGGSEHDVSFAQPDILSCNKFNKSGNETVRFLPAISKTLQCSTEKERISGECSSTKNDRSGSNGAVAIVVSDDQMSESEQMEIDNSVSVKEVVNQPKIPVESGIYATGKRTKRSMEGTVTWVRGDRLRSLTNWMKEDMNENKENANLISNNKEGANIQQCSEVDDDLLHQSLLVVPRTGPKAKVKKWLQDIPKEWNQLIDREDILDEQKQFSDSEMQPDNSSSAKQSSSSCVETREIENKCRRRSLCLQKAVIELPVSKRRQTIVVGEVKGSLNEQDKDVEDDVVLLEDENRNNTSAKFSAKSTRQATTNKSETVCTYLSTCRDQFIDGKTNCIQKYEKKPGLNFGTFLLLIPSK</sequence>
<feature type="compositionally biased region" description="Polar residues" evidence="1">
    <location>
        <begin position="11"/>
        <end position="25"/>
    </location>
</feature>
<dbReference type="AlphaFoldDB" id="A0A915Q3C5"/>
<evidence type="ECO:0000256" key="1">
    <source>
        <dbReference type="SAM" id="MobiDB-lite"/>
    </source>
</evidence>
<reference evidence="3" key="1">
    <citation type="submission" date="2022-11" db="UniProtKB">
        <authorList>
            <consortium name="WormBaseParasite"/>
        </authorList>
    </citation>
    <scope>IDENTIFICATION</scope>
</reference>
<name>A0A915Q3C5_9BILA</name>
<keyword evidence="2" id="KW-1185">Reference proteome</keyword>
<protein>
    <submittedName>
        <fullName evidence="3">Uncharacterized protein</fullName>
    </submittedName>
</protein>
<accession>A0A915Q3C5</accession>